<keyword evidence="8" id="KW-1185">Reference proteome</keyword>
<feature type="transmembrane region" description="Helical" evidence="6">
    <location>
        <begin position="357"/>
        <end position="376"/>
    </location>
</feature>
<evidence type="ECO:0000256" key="4">
    <source>
        <dbReference type="ARBA" id="ARBA00022989"/>
    </source>
</evidence>
<evidence type="ECO:0000313" key="7">
    <source>
        <dbReference type="EMBL" id="GMG83512.1"/>
    </source>
</evidence>
<feature type="transmembrane region" description="Helical" evidence="6">
    <location>
        <begin position="320"/>
        <end position="337"/>
    </location>
</feature>
<evidence type="ECO:0000313" key="8">
    <source>
        <dbReference type="Proteomes" id="UP001239909"/>
    </source>
</evidence>
<comment type="caution">
    <text evidence="7">The sequence shown here is derived from an EMBL/GenBank/DDBJ whole genome shotgun (WGS) entry which is preliminary data.</text>
</comment>
<dbReference type="RefSeq" id="WP_285672307.1">
    <property type="nucleotide sequence ID" value="NZ_BSYI01000020.1"/>
</dbReference>
<keyword evidence="4 6" id="KW-1133">Transmembrane helix</keyword>
<sequence>MARAVGGWIERTFVDLAREMRWSFLPPLMVYFAAGVAGLTSVVGAFFVKDHLDLDASFLAGLTFWAGLPWVLKMPLGHLVDLIWRRKAALVLLGAALIAASLLIMYGLIAERAAMAAVLPVEVWYVTSVLLAPSGYVVQDVVADAMTVEAVPEHDREGNPIGEAESKRAHTTMQTLGRFAIISGLVGVAALNIFMFDDVAEMSAAEKAGTYADIYLIALAIPVLSVTGVAVAAVLGRRRAAALRAAGLAEARVDALVYAPAERTRPDWAIFAGGGAFVVLSLGLGTSEIPYSAELVFAATLGVVLFLIGRLTRVLPVERARALVGTAAIIFVFRAVPLPGPGLTWFEIDVLRFDERFLSVLSLVTSCLTLFGMVVLRPLMATWSIARIVALLTLVGGVLSLPNIGLYYGLHEWTAAHTAGIVDARFIAILDTAIESPLGQVAMIPMLAWIARNAPVELKATFFAVMASFTNLALSASSLLTKHLNAVFVVTRETETVAADYSALGMLLVVVALIGVVAPLGAILVVQLSRYRTAD</sequence>
<evidence type="ECO:0000256" key="3">
    <source>
        <dbReference type="ARBA" id="ARBA00022692"/>
    </source>
</evidence>
<dbReference type="PANTHER" id="PTHR31585">
    <property type="entry name" value="FOLATE-BIOPTERIN TRANSPORTER 1, CHLOROPLASTIC"/>
    <property type="match status" value="1"/>
</dbReference>
<feature type="transmembrane region" description="Helical" evidence="6">
    <location>
        <begin position="115"/>
        <end position="138"/>
    </location>
</feature>
<dbReference type="InterPro" id="IPR039309">
    <property type="entry name" value="BT1"/>
</dbReference>
<dbReference type="Proteomes" id="UP001239909">
    <property type="component" value="Unassembled WGS sequence"/>
</dbReference>
<keyword evidence="2" id="KW-0813">Transport</keyword>
<comment type="subcellular location">
    <subcellularLocation>
        <location evidence="1">Membrane</location>
        <topology evidence="1">Multi-pass membrane protein</topology>
    </subcellularLocation>
</comment>
<feature type="transmembrane region" description="Helical" evidence="6">
    <location>
        <begin position="28"/>
        <end position="48"/>
    </location>
</feature>
<organism evidence="7 8">
    <name type="scientific">Paralimibaculum aggregatum</name>
    <dbReference type="NCBI Taxonomy" id="3036245"/>
    <lineage>
        <taxon>Bacteria</taxon>
        <taxon>Pseudomonadati</taxon>
        <taxon>Pseudomonadota</taxon>
        <taxon>Alphaproteobacteria</taxon>
        <taxon>Rhodobacterales</taxon>
        <taxon>Paracoccaceae</taxon>
        <taxon>Paralimibaculum</taxon>
    </lineage>
</organism>
<dbReference type="PANTHER" id="PTHR31585:SF5">
    <property type="entry name" value="RNA-BINDING S4 DOMAIN-CONTAINING PROTEIN"/>
    <property type="match status" value="1"/>
</dbReference>
<feature type="transmembrane region" description="Helical" evidence="6">
    <location>
        <begin position="214"/>
        <end position="235"/>
    </location>
</feature>
<gene>
    <name evidence="7" type="ORF">LNKW23_27250</name>
</gene>
<feature type="transmembrane region" description="Helical" evidence="6">
    <location>
        <begin position="268"/>
        <end position="285"/>
    </location>
</feature>
<feature type="transmembrane region" description="Helical" evidence="6">
    <location>
        <begin position="176"/>
        <end position="194"/>
    </location>
</feature>
<protein>
    <submittedName>
        <fullName evidence="7">Folate/biopterin family MFS transporter</fullName>
    </submittedName>
</protein>
<reference evidence="7 8" key="1">
    <citation type="submission" date="2023-04" db="EMBL/GenBank/DDBJ databases">
        <title>Marinoamorphus aggregata gen. nov., sp. Nov., isolate from tissue of brittle star Ophioplocus japonicus.</title>
        <authorList>
            <person name="Kawano K."/>
            <person name="Sawayama S."/>
            <person name="Nakagawa S."/>
        </authorList>
    </citation>
    <scope>NUCLEOTIDE SEQUENCE [LARGE SCALE GENOMIC DNA]</scope>
    <source>
        <strain evidence="7 8">NKW23</strain>
    </source>
</reference>
<proteinExistence type="predicted"/>
<evidence type="ECO:0000256" key="2">
    <source>
        <dbReference type="ARBA" id="ARBA00022448"/>
    </source>
</evidence>
<accession>A0ABQ6LP67</accession>
<evidence type="ECO:0000256" key="1">
    <source>
        <dbReference type="ARBA" id="ARBA00004141"/>
    </source>
</evidence>
<keyword evidence="5 6" id="KW-0472">Membrane</keyword>
<dbReference type="EMBL" id="BSYI01000020">
    <property type="protein sequence ID" value="GMG83512.1"/>
    <property type="molecule type" value="Genomic_DNA"/>
</dbReference>
<dbReference type="Pfam" id="PF03092">
    <property type="entry name" value="BT1"/>
    <property type="match status" value="2"/>
</dbReference>
<evidence type="ECO:0000256" key="5">
    <source>
        <dbReference type="ARBA" id="ARBA00023136"/>
    </source>
</evidence>
<feature type="transmembrane region" description="Helical" evidence="6">
    <location>
        <begin position="388"/>
        <end position="408"/>
    </location>
</feature>
<feature type="transmembrane region" description="Helical" evidence="6">
    <location>
        <begin position="54"/>
        <end position="76"/>
    </location>
</feature>
<feature type="transmembrane region" description="Helical" evidence="6">
    <location>
        <begin position="291"/>
        <end position="308"/>
    </location>
</feature>
<keyword evidence="3 6" id="KW-0812">Transmembrane</keyword>
<evidence type="ECO:0000256" key="6">
    <source>
        <dbReference type="SAM" id="Phobius"/>
    </source>
</evidence>
<name>A0ABQ6LP67_9RHOB</name>
<feature type="transmembrane region" description="Helical" evidence="6">
    <location>
        <begin position="88"/>
        <end position="109"/>
    </location>
</feature>
<feature type="transmembrane region" description="Helical" evidence="6">
    <location>
        <begin position="501"/>
        <end position="526"/>
    </location>
</feature>